<gene>
    <name evidence="1" type="ORF">Taro_018499</name>
</gene>
<dbReference type="OrthoDB" id="65445at2759"/>
<comment type="caution">
    <text evidence="1">The sequence shown here is derived from an EMBL/GenBank/DDBJ whole genome shotgun (WGS) entry which is preliminary data.</text>
</comment>
<protein>
    <recommendedName>
        <fullName evidence="3">Pathogen-related protein</fullName>
    </recommendedName>
</protein>
<dbReference type="InterPro" id="IPR053218">
    <property type="entry name" value="Pathogen-related_defense"/>
</dbReference>
<evidence type="ECO:0000313" key="2">
    <source>
        <dbReference type="Proteomes" id="UP000652761"/>
    </source>
</evidence>
<dbReference type="InterPro" id="IPR032710">
    <property type="entry name" value="NTF2-like_dom_sf"/>
</dbReference>
<proteinExistence type="predicted"/>
<evidence type="ECO:0000313" key="1">
    <source>
        <dbReference type="EMBL" id="MQL85969.1"/>
    </source>
</evidence>
<keyword evidence="2" id="KW-1185">Reference proteome</keyword>
<feature type="non-terminal residue" evidence="1">
    <location>
        <position position="358"/>
    </location>
</feature>
<dbReference type="Gene3D" id="3.10.450.50">
    <property type="match status" value="1"/>
</dbReference>
<organism evidence="1 2">
    <name type="scientific">Colocasia esculenta</name>
    <name type="common">Wild taro</name>
    <name type="synonym">Arum esculentum</name>
    <dbReference type="NCBI Taxonomy" id="4460"/>
    <lineage>
        <taxon>Eukaryota</taxon>
        <taxon>Viridiplantae</taxon>
        <taxon>Streptophyta</taxon>
        <taxon>Embryophyta</taxon>
        <taxon>Tracheophyta</taxon>
        <taxon>Spermatophyta</taxon>
        <taxon>Magnoliopsida</taxon>
        <taxon>Liliopsida</taxon>
        <taxon>Araceae</taxon>
        <taxon>Aroideae</taxon>
        <taxon>Colocasieae</taxon>
        <taxon>Colocasia</taxon>
    </lineage>
</organism>
<dbReference type="PANTHER" id="PTHR31723">
    <property type="entry name" value="PATHOGENESIS-RELATED FAMILY PROTEIN"/>
    <property type="match status" value="1"/>
</dbReference>
<reference evidence="1" key="1">
    <citation type="submission" date="2017-07" db="EMBL/GenBank/DDBJ databases">
        <title>Taro Niue Genome Assembly and Annotation.</title>
        <authorList>
            <person name="Atibalentja N."/>
            <person name="Keating K."/>
            <person name="Fields C.J."/>
        </authorList>
    </citation>
    <scope>NUCLEOTIDE SEQUENCE</scope>
    <source>
        <strain evidence="1">Niue_2</strain>
        <tissue evidence="1">Leaf</tissue>
    </source>
</reference>
<dbReference type="EMBL" id="NMUH01000862">
    <property type="protein sequence ID" value="MQL85969.1"/>
    <property type="molecule type" value="Genomic_DNA"/>
</dbReference>
<evidence type="ECO:0008006" key="3">
    <source>
        <dbReference type="Google" id="ProtNLM"/>
    </source>
</evidence>
<accession>A0A843V2L6</accession>
<dbReference type="SUPFAM" id="SSF54427">
    <property type="entry name" value="NTF2-like"/>
    <property type="match status" value="1"/>
</dbReference>
<name>A0A843V2L6_COLES</name>
<dbReference type="Proteomes" id="UP000652761">
    <property type="component" value="Unassembled WGS sequence"/>
</dbReference>
<dbReference type="AlphaFoldDB" id="A0A843V2L6"/>
<dbReference type="PANTHER" id="PTHR31723:SF10">
    <property type="entry name" value="PATHOGEN-RELATED PROTEIN"/>
    <property type="match status" value="1"/>
</dbReference>
<sequence length="358" mass="41164">MSRLLIIIWFSVYGIENNIEFRANINIRQTGQGLMAAATSMEDKYRSHIHGEAEKDTHWKFGSPPNYDVVNKLFDEGRTRVWPPGSLEEKVQNLVKTWEMEMFHKIRPQDYKTVDPESYTLSLNGRKPITLEEKRKLGGGYNSFMQTSLPEQFRCYDPAKENAETSHKAFTTAFPRGFALEIVQVYTGPPVIVYKFRHWGFMEGSFKGHAPTGEMVEFFGVAIFQVNNEMTKIEKVEFFFDRGELLGALLKGRFQDNQAEPSGCPFIKSIFVVRWHASADSGMVFRVEKEMEDKREDDLETAVRSLPSLPAYHPRQSDNQDCRVQAVIEIQLLIKASLKHRKELAEAIKPLVEMLQSP</sequence>